<keyword evidence="3" id="KW-0238">DNA-binding</keyword>
<dbReference type="SMART" id="SM00534">
    <property type="entry name" value="MUTSac"/>
    <property type="match status" value="1"/>
</dbReference>
<protein>
    <submittedName>
        <fullName evidence="5">DNA mismatch repair protein</fullName>
    </submittedName>
</protein>
<dbReference type="GO" id="GO:0030983">
    <property type="term" value="F:mismatched DNA binding"/>
    <property type="evidence" value="ECO:0007669"/>
    <property type="project" value="InterPro"/>
</dbReference>
<dbReference type="SUPFAM" id="SSF52540">
    <property type="entry name" value="P-loop containing nucleoside triphosphate hydrolases"/>
    <property type="match status" value="1"/>
</dbReference>
<evidence type="ECO:0000256" key="1">
    <source>
        <dbReference type="ARBA" id="ARBA00022741"/>
    </source>
</evidence>
<keyword evidence="2" id="KW-0067">ATP-binding</keyword>
<dbReference type="GO" id="GO:0005524">
    <property type="term" value="F:ATP binding"/>
    <property type="evidence" value="ECO:0007669"/>
    <property type="project" value="UniProtKB-KW"/>
</dbReference>
<reference evidence="5" key="1">
    <citation type="submission" date="2022-04" db="EMBL/GenBank/DDBJ databases">
        <title>Mucilaginibacter sp. RS28 isolated from freshwater.</title>
        <authorList>
            <person name="Ko S.-R."/>
        </authorList>
    </citation>
    <scope>NUCLEOTIDE SEQUENCE</scope>
    <source>
        <strain evidence="5">RS28</strain>
    </source>
</reference>
<evidence type="ECO:0000259" key="4">
    <source>
        <dbReference type="SMART" id="SM00534"/>
    </source>
</evidence>
<dbReference type="EMBL" id="JALJEJ010000002">
    <property type="protein sequence ID" value="MCJ8208830.1"/>
    <property type="molecule type" value="Genomic_DNA"/>
</dbReference>
<dbReference type="InterPro" id="IPR036187">
    <property type="entry name" value="DNA_mismatch_repair_MutS_sf"/>
</dbReference>
<dbReference type="Gene3D" id="1.10.1420.10">
    <property type="match status" value="1"/>
</dbReference>
<dbReference type="Gene3D" id="3.40.50.300">
    <property type="entry name" value="P-loop containing nucleotide triphosphate hydrolases"/>
    <property type="match status" value="1"/>
</dbReference>
<dbReference type="Pfam" id="PF05192">
    <property type="entry name" value="MutS_III"/>
    <property type="match status" value="1"/>
</dbReference>
<dbReference type="InterPro" id="IPR007696">
    <property type="entry name" value="DNA_mismatch_repair_MutS_core"/>
</dbReference>
<evidence type="ECO:0000256" key="2">
    <source>
        <dbReference type="ARBA" id="ARBA00022840"/>
    </source>
</evidence>
<dbReference type="GO" id="GO:0005829">
    <property type="term" value="C:cytosol"/>
    <property type="evidence" value="ECO:0007669"/>
    <property type="project" value="TreeGrafter"/>
</dbReference>
<gene>
    <name evidence="5" type="ORF">MUY27_03865</name>
</gene>
<name>A0A9X2B8L5_9SPHI</name>
<organism evidence="5 6">
    <name type="scientific">Mucilaginibacter straminoryzae</name>
    <dbReference type="NCBI Taxonomy" id="2932774"/>
    <lineage>
        <taxon>Bacteria</taxon>
        <taxon>Pseudomonadati</taxon>
        <taxon>Bacteroidota</taxon>
        <taxon>Sphingobacteriia</taxon>
        <taxon>Sphingobacteriales</taxon>
        <taxon>Sphingobacteriaceae</taxon>
        <taxon>Mucilaginibacter</taxon>
    </lineage>
</organism>
<dbReference type="Proteomes" id="UP001139450">
    <property type="component" value="Unassembled WGS sequence"/>
</dbReference>
<keyword evidence="6" id="KW-1185">Reference proteome</keyword>
<dbReference type="GO" id="GO:0140664">
    <property type="term" value="F:ATP-dependent DNA damage sensor activity"/>
    <property type="evidence" value="ECO:0007669"/>
    <property type="project" value="InterPro"/>
</dbReference>
<keyword evidence="1" id="KW-0547">Nucleotide-binding</keyword>
<evidence type="ECO:0000313" key="6">
    <source>
        <dbReference type="Proteomes" id="UP001139450"/>
    </source>
</evidence>
<dbReference type="InterPro" id="IPR000432">
    <property type="entry name" value="DNA_mismatch_repair_MutS_C"/>
</dbReference>
<dbReference type="InterPro" id="IPR027417">
    <property type="entry name" value="P-loop_NTPase"/>
</dbReference>
<feature type="domain" description="DNA mismatch repair proteins mutS family" evidence="4">
    <location>
        <begin position="256"/>
        <end position="445"/>
    </location>
</feature>
<evidence type="ECO:0000256" key="3">
    <source>
        <dbReference type="ARBA" id="ARBA00023125"/>
    </source>
</evidence>
<dbReference type="PANTHER" id="PTHR11361:SF99">
    <property type="entry name" value="DNA MISMATCH REPAIR PROTEIN"/>
    <property type="match status" value="1"/>
</dbReference>
<accession>A0A9X2B8L5</accession>
<dbReference type="GO" id="GO:0006298">
    <property type="term" value="P:mismatch repair"/>
    <property type="evidence" value="ECO:0007669"/>
    <property type="project" value="InterPro"/>
</dbReference>
<dbReference type="InterPro" id="IPR045076">
    <property type="entry name" value="MutS"/>
</dbReference>
<dbReference type="SUPFAM" id="SSF48334">
    <property type="entry name" value="DNA repair protein MutS, domain III"/>
    <property type="match status" value="1"/>
</dbReference>
<dbReference type="PANTHER" id="PTHR11361">
    <property type="entry name" value="DNA MISMATCH REPAIR PROTEIN MUTS FAMILY MEMBER"/>
    <property type="match status" value="1"/>
</dbReference>
<dbReference type="Pfam" id="PF00488">
    <property type="entry name" value="MutS_V"/>
    <property type="match status" value="1"/>
</dbReference>
<dbReference type="RefSeq" id="WP_245128666.1">
    <property type="nucleotide sequence ID" value="NZ_JALJEJ010000002.1"/>
</dbReference>
<proteinExistence type="predicted"/>
<evidence type="ECO:0000313" key="5">
    <source>
        <dbReference type="EMBL" id="MCJ8208830.1"/>
    </source>
</evidence>
<dbReference type="AlphaFoldDB" id="A0A9X2B8L5"/>
<comment type="caution">
    <text evidence="5">The sequence shown here is derived from an EMBL/GenBank/DDBJ whole genome shotgun (WGS) entry which is preliminary data.</text>
</comment>
<sequence>MISFADKQTLDDLNIPGRHKNNSILSLFDTVVTTGGRKLMDQMFQNPLRDNEAINKRSSAFKYFSNNPVRFPFTADESEVMESYIRSAGGVNLLATGAQIVYKKLLQVAAQHEDYEHLNKEVCTTIELLNRLNDFANGIKQTGHAWQEQQQQIKDIFKQPDLDWLEQERGITQLSVAKLVKYDHRLRTLMQVKLKQLLSLIYELDVLIAVAGVSRERNFTYANALPKSANTLAVGNLFHPALKSAVGNDLSLQEDRNVIFLTGANMAGKSTLMKSFGICVYLAHMGFPVAASAMEFSVKDGLFSSINISDNIDMGYSHFYAEVLRVKTVAEQVAVDQDLVVIFDELFKGTNVKDAYDATLSITKAFSENRNCFFVISTHITEVGETLSKECNNFHFTYLPTVMKGMVPQYTYKLTEGITTDKHGMMIIENEGILDIIRSDKTKQS</sequence>